<name>A0A816BYJ8_9BILA</name>
<accession>A0A816BYJ8</accession>
<dbReference type="Proteomes" id="UP000663855">
    <property type="component" value="Unassembled WGS sequence"/>
</dbReference>
<evidence type="ECO:0000313" key="2">
    <source>
        <dbReference type="EMBL" id="CAF1617682.1"/>
    </source>
</evidence>
<proteinExistence type="predicted"/>
<dbReference type="OrthoDB" id="9970023at2759"/>
<dbReference type="EMBL" id="CAJNOV010014497">
    <property type="protein sequence ID" value="CAF1550852.1"/>
    <property type="molecule type" value="Genomic_DNA"/>
</dbReference>
<evidence type="ECO:0000313" key="5">
    <source>
        <dbReference type="EMBL" id="CAF3906002.1"/>
    </source>
</evidence>
<evidence type="ECO:0000313" key="3">
    <source>
        <dbReference type="EMBL" id="CAF1904466.1"/>
    </source>
</evidence>
<dbReference type="EMBL" id="CAJNOW010013096">
    <property type="protein sequence ID" value="CAF1617682.1"/>
    <property type="molecule type" value="Genomic_DNA"/>
</dbReference>
<evidence type="ECO:0008006" key="8">
    <source>
        <dbReference type="Google" id="ProtNLM"/>
    </source>
</evidence>
<dbReference type="EMBL" id="CAJOBJ010001991">
    <property type="protein sequence ID" value="CAF3906002.1"/>
    <property type="molecule type" value="Genomic_DNA"/>
</dbReference>
<dbReference type="EMBL" id="CAJOBH010001259">
    <property type="protein sequence ID" value="CAF3844675.1"/>
    <property type="molecule type" value="Genomic_DNA"/>
</dbReference>
<evidence type="ECO:0000313" key="6">
    <source>
        <dbReference type="EMBL" id="CAF4373283.1"/>
    </source>
</evidence>
<dbReference type="AlphaFoldDB" id="A0A816BYJ8"/>
<dbReference type="Proteomes" id="UP000676336">
    <property type="component" value="Unassembled WGS sequence"/>
</dbReference>
<evidence type="ECO:0000313" key="1">
    <source>
        <dbReference type="EMBL" id="CAF1550852.1"/>
    </source>
</evidence>
<comment type="caution">
    <text evidence="2">The sequence shown here is derived from an EMBL/GenBank/DDBJ whole genome shotgun (WGS) entry which is preliminary data.</text>
</comment>
<reference evidence="2" key="1">
    <citation type="submission" date="2021-02" db="EMBL/GenBank/DDBJ databases">
        <authorList>
            <person name="Nowell W R."/>
        </authorList>
    </citation>
    <scope>NUCLEOTIDE SEQUENCE</scope>
</reference>
<dbReference type="EMBL" id="CAJOBI010051327">
    <property type="protein sequence ID" value="CAF4373283.1"/>
    <property type="molecule type" value="Genomic_DNA"/>
</dbReference>
<dbReference type="Proteomes" id="UP000681720">
    <property type="component" value="Unassembled WGS sequence"/>
</dbReference>
<evidence type="ECO:0000313" key="4">
    <source>
        <dbReference type="EMBL" id="CAF3844675.1"/>
    </source>
</evidence>
<protein>
    <recommendedName>
        <fullName evidence="8">Peptidase C39-like domain-containing protein</fullName>
    </recommendedName>
</protein>
<dbReference type="Proteomes" id="UP000663824">
    <property type="component" value="Unassembled WGS sequence"/>
</dbReference>
<gene>
    <name evidence="4" type="ORF">BYL167_LOCUS5497</name>
    <name evidence="1" type="ORF">CJN711_LOCUS30395</name>
    <name evidence="5" type="ORF">GIL414_LOCUS6806</name>
    <name evidence="2" type="ORF">KQP761_LOCUS24243</name>
    <name evidence="3" type="ORF">MBJ925_LOCUS329</name>
    <name evidence="6" type="ORF">SMN809_LOCUS29236</name>
</gene>
<dbReference type="EMBL" id="CAJNRE010000021">
    <property type="protein sequence ID" value="CAF1904466.1"/>
    <property type="molecule type" value="Genomic_DNA"/>
</dbReference>
<sequence length="178" mass="20269">MSGRFSSPRRAVYDRNGKLWSNMDENFFRDREIKPIRQSGPHCVSTVLAMLTGQTPETFQGKMNTQDPTSWSEVLQPYGMKLAYCPMDVRKLKFYMNELIAIDDLFTISFYTTNDPSIILGDPDPTGWITGSHIVILHRDKIIDPASGTATPALEDICNKYHTKRIFRVVPSDHVRGL</sequence>
<dbReference type="Proteomes" id="UP000681967">
    <property type="component" value="Unassembled WGS sequence"/>
</dbReference>
<organism evidence="2 7">
    <name type="scientific">Rotaria magnacalcarata</name>
    <dbReference type="NCBI Taxonomy" id="392030"/>
    <lineage>
        <taxon>Eukaryota</taxon>
        <taxon>Metazoa</taxon>
        <taxon>Spiralia</taxon>
        <taxon>Gnathifera</taxon>
        <taxon>Rotifera</taxon>
        <taxon>Eurotatoria</taxon>
        <taxon>Bdelloidea</taxon>
        <taxon>Philodinida</taxon>
        <taxon>Philodinidae</taxon>
        <taxon>Rotaria</taxon>
    </lineage>
</organism>
<evidence type="ECO:0000313" key="7">
    <source>
        <dbReference type="Proteomes" id="UP000663834"/>
    </source>
</evidence>
<dbReference type="Proteomes" id="UP000663834">
    <property type="component" value="Unassembled WGS sequence"/>
</dbReference>